<feature type="region of interest" description="Disordered" evidence="1">
    <location>
        <begin position="1"/>
        <end position="74"/>
    </location>
</feature>
<organism evidence="2 3">
    <name type="scientific">Emergomyces africanus</name>
    <dbReference type="NCBI Taxonomy" id="1955775"/>
    <lineage>
        <taxon>Eukaryota</taxon>
        <taxon>Fungi</taxon>
        <taxon>Dikarya</taxon>
        <taxon>Ascomycota</taxon>
        <taxon>Pezizomycotina</taxon>
        <taxon>Eurotiomycetes</taxon>
        <taxon>Eurotiomycetidae</taxon>
        <taxon>Onygenales</taxon>
        <taxon>Ajellomycetaceae</taxon>
        <taxon>Emergomyces</taxon>
    </lineage>
</organism>
<dbReference type="AlphaFoldDB" id="A0A1B7P3N1"/>
<gene>
    <name evidence="2" type="ORF">ACJ72_02019</name>
</gene>
<dbReference type="Proteomes" id="UP000091918">
    <property type="component" value="Unassembled WGS sequence"/>
</dbReference>
<proteinExistence type="predicted"/>
<feature type="compositionally biased region" description="Polar residues" evidence="1">
    <location>
        <begin position="10"/>
        <end position="24"/>
    </location>
</feature>
<sequence length="90" mass="10193">MPSASPAMISANQDGTGTQPTSHPRSPRRKPKAEQSEKSRRPRLVEKTGAEKREEEMRGMTPELRARLERERRARAAEERIRRMQAGAGL</sequence>
<comment type="caution">
    <text evidence="2">The sequence shown here is derived from an EMBL/GenBank/DDBJ whole genome shotgun (WGS) entry which is preliminary data.</text>
</comment>
<evidence type="ECO:0000313" key="2">
    <source>
        <dbReference type="EMBL" id="OAX83619.1"/>
    </source>
</evidence>
<protein>
    <submittedName>
        <fullName evidence="2">Uncharacterized protein</fullName>
    </submittedName>
</protein>
<dbReference type="EMBL" id="LGUA01000154">
    <property type="protein sequence ID" value="OAX83619.1"/>
    <property type="molecule type" value="Genomic_DNA"/>
</dbReference>
<accession>A0A1B7P3N1</accession>
<keyword evidence="3" id="KW-1185">Reference proteome</keyword>
<feature type="compositionally biased region" description="Basic and acidic residues" evidence="1">
    <location>
        <begin position="32"/>
        <end position="74"/>
    </location>
</feature>
<evidence type="ECO:0000313" key="3">
    <source>
        <dbReference type="Proteomes" id="UP000091918"/>
    </source>
</evidence>
<name>A0A1B7P3N1_9EURO</name>
<reference evidence="2 3" key="1">
    <citation type="submission" date="2015-07" db="EMBL/GenBank/DDBJ databases">
        <title>Emmonsia species relationships and genome sequence.</title>
        <authorList>
            <person name="Cuomo C.A."/>
            <person name="Schwartz I.S."/>
            <person name="Kenyon C."/>
            <person name="de Hoog G.S."/>
            <person name="Govender N.P."/>
            <person name="Botha A."/>
            <person name="Moreno L."/>
            <person name="de Vries M."/>
            <person name="Munoz J.F."/>
            <person name="Stielow J.B."/>
        </authorList>
    </citation>
    <scope>NUCLEOTIDE SEQUENCE [LARGE SCALE GENOMIC DNA]</scope>
    <source>
        <strain evidence="2 3">CBS 136260</strain>
    </source>
</reference>
<evidence type="ECO:0000256" key="1">
    <source>
        <dbReference type="SAM" id="MobiDB-lite"/>
    </source>
</evidence>
<dbReference type="STRING" id="1658172.A0A1B7P3N1"/>